<organism evidence="2 3">
    <name type="scientific">Cognatiyoonia sediminum</name>
    <dbReference type="NCBI Taxonomy" id="1508389"/>
    <lineage>
        <taxon>Bacteria</taxon>
        <taxon>Pseudomonadati</taxon>
        <taxon>Pseudomonadota</taxon>
        <taxon>Alphaproteobacteria</taxon>
        <taxon>Rhodobacterales</taxon>
        <taxon>Paracoccaceae</taxon>
        <taxon>Cognatiyoonia</taxon>
    </lineage>
</organism>
<reference evidence="2 3" key="1">
    <citation type="submission" date="2016-11" db="EMBL/GenBank/DDBJ databases">
        <authorList>
            <person name="Jaros S."/>
            <person name="Januszkiewicz K."/>
            <person name="Wedrychowicz H."/>
        </authorList>
    </citation>
    <scope>NUCLEOTIDE SEQUENCE [LARGE SCALE GENOMIC DNA]</scope>
    <source>
        <strain evidence="2 3">DSM 28715</strain>
    </source>
</reference>
<keyword evidence="3" id="KW-1185">Reference proteome</keyword>
<dbReference type="OrthoDB" id="9811665at2"/>
<dbReference type="RefSeq" id="WP_072900483.1">
    <property type="nucleotide sequence ID" value="NZ_FQXB01000002.1"/>
</dbReference>
<feature type="domain" description="Bacteriophage T5 Orf172 DNA-binding" evidence="1">
    <location>
        <begin position="12"/>
        <end position="90"/>
    </location>
</feature>
<sequence length="205" mass="23198">MNEGVVYVLINDAFDGFVKIGKTINLEQRLRQLDNTSVPLPFRCVYAVSVPDMDTIERLAHGAFADHRTRSNREFFEVDPSRVIAALQMTGGVEVTPKDDIAADEEGLASLKKQKRQRAFTLYQAGLKDGDELSYLKDESIKAVVIGSKKVIFEGQEESLSSSALKLLHRDGYNWQQANGWSYWTYEDETMAERLKRILETDDEG</sequence>
<dbReference type="InterPro" id="IPR018306">
    <property type="entry name" value="Phage_T5_Orf172_DNA-bd"/>
</dbReference>
<dbReference type="AlphaFoldDB" id="A0A1M5PIH9"/>
<dbReference type="Proteomes" id="UP000184074">
    <property type="component" value="Unassembled WGS sequence"/>
</dbReference>
<protein>
    <submittedName>
        <fullName evidence="2">T5orf172 domain-containing protein</fullName>
    </submittedName>
</protein>
<evidence type="ECO:0000313" key="3">
    <source>
        <dbReference type="Proteomes" id="UP000184074"/>
    </source>
</evidence>
<proteinExistence type="predicted"/>
<name>A0A1M5PIH9_9RHOB</name>
<dbReference type="EMBL" id="FQXB01000002">
    <property type="protein sequence ID" value="SHH01552.1"/>
    <property type="molecule type" value="Genomic_DNA"/>
</dbReference>
<dbReference type="SMART" id="SM00974">
    <property type="entry name" value="T5orf172"/>
    <property type="match status" value="1"/>
</dbReference>
<accession>A0A1M5PIH9</accession>
<evidence type="ECO:0000313" key="2">
    <source>
        <dbReference type="EMBL" id="SHH01552.1"/>
    </source>
</evidence>
<dbReference type="STRING" id="1508389.SAMN05444003_1659"/>
<dbReference type="Pfam" id="PF10544">
    <property type="entry name" value="T5orf172"/>
    <property type="match status" value="1"/>
</dbReference>
<evidence type="ECO:0000259" key="1">
    <source>
        <dbReference type="SMART" id="SM00974"/>
    </source>
</evidence>
<gene>
    <name evidence="2" type="ORF">SAMN05444003_1659</name>
</gene>